<evidence type="ECO:0008006" key="2">
    <source>
        <dbReference type="Google" id="ProtNLM"/>
    </source>
</evidence>
<name>X1CQ04_9ZZZZ</name>
<gene>
    <name evidence="1" type="ORF">S01H4_49281</name>
</gene>
<comment type="caution">
    <text evidence="1">The sequence shown here is derived from an EMBL/GenBank/DDBJ whole genome shotgun (WGS) entry which is preliminary data.</text>
</comment>
<evidence type="ECO:0000313" key="1">
    <source>
        <dbReference type="EMBL" id="GAG98223.1"/>
    </source>
</evidence>
<proteinExistence type="predicted"/>
<sequence>TPRIGKSAYIIKVLRQVFMYLKDKDFDQWKYYKPYFGWSPEENVERWIGLEKRIPVFVWDDAGYWLHSLNWTDPLLQAIQKYFNVIGTDINTIILTTPSPTWILSKIAGMPGTLRTKIIKAYGGKRDDPSTKWGRIALTYEPWQTPDMKKHGVNKRFKDNFNCYIPDEIYKEYYPIRKGYAMKAKLTIRDALVVQRKLQSLNELKVDRRLRKLKAEELKIAKKLDKVIEREGGVVEPIIA</sequence>
<dbReference type="AlphaFoldDB" id="X1CQ04"/>
<protein>
    <recommendedName>
        <fullName evidence="2">Zona occludens toxin N-terminal domain-containing protein</fullName>
    </recommendedName>
</protein>
<reference evidence="1" key="1">
    <citation type="journal article" date="2014" name="Front. Microbiol.">
        <title>High frequency of phylogenetically diverse reductive dehalogenase-homologous genes in deep subseafloor sedimentary metagenomes.</title>
        <authorList>
            <person name="Kawai M."/>
            <person name="Futagami T."/>
            <person name="Toyoda A."/>
            <person name="Takaki Y."/>
            <person name="Nishi S."/>
            <person name="Hori S."/>
            <person name="Arai W."/>
            <person name="Tsubouchi T."/>
            <person name="Morono Y."/>
            <person name="Uchiyama I."/>
            <person name="Ito T."/>
            <person name="Fujiyama A."/>
            <person name="Inagaki F."/>
            <person name="Takami H."/>
        </authorList>
    </citation>
    <scope>NUCLEOTIDE SEQUENCE</scope>
    <source>
        <strain evidence="1">Expedition CK06-06</strain>
    </source>
</reference>
<accession>X1CQ04</accession>
<dbReference type="EMBL" id="BART01027864">
    <property type="protein sequence ID" value="GAG98223.1"/>
    <property type="molecule type" value="Genomic_DNA"/>
</dbReference>
<organism evidence="1">
    <name type="scientific">marine sediment metagenome</name>
    <dbReference type="NCBI Taxonomy" id="412755"/>
    <lineage>
        <taxon>unclassified sequences</taxon>
        <taxon>metagenomes</taxon>
        <taxon>ecological metagenomes</taxon>
    </lineage>
</organism>
<feature type="non-terminal residue" evidence="1">
    <location>
        <position position="1"/>
    </location>
</feature>